<reference evidence="2" key="1">
    <citation type="submission" date="2020-05" db="EMBL/GenBank/DDBJ databases">
        <title>WGS assembly of Panicum virgatum.</title>
        <authorList>
            <person name="Lovell J.T."/>
            <person name="Jenkins J."/>
            <person name="Shu S."/>
            <person name="Juenger T.E."/>
            <person name="Schmutz J."/>
        </authorList>
    </citation>
    <scope>NUCLEOTIDE SEQUENCE</scope>
    <source>
        <strain evidence="2">AP13</strain>
    </source>
</reference>
<dbReference type="Proteomes" id="UP000823388">
    <property type="component" value="Chromosome 9K"/>
</dbReference>
<dbReference type="AlphaFoldDB" id="A0A8T0NJ12"/>
<keyword evidence="3" id="KW-1185">Reference proteome</keyword>
<name>A0A8T0NJ12_PANVG</name>
<evidence type="ECO:0000256" key="1">
    <source>
        <dbReference type="SAM" id="MobiDB-lite"/>
    </source>
</evidence>
<gene>
    <name evidence="2" type="ORF">PVAP13_9KG278113</name>
</gene>
<evidence type="ECO:0000313" key="3">
    <source>
        <dbReference type="Proteomes" id="UP000823388"/>
    </source>
</evidence>
<accession>A0A8T0NJ12</accession>
<protein>
    <submittedName>
        <fullName evidence="2">Uncharacterized protein</fullName>
    </submittedName>
</protein>
<proteinExistence type="predicted"/>
<dbReference type="EMBL" id="CM029053">
    <property type="protein sequence ID" value="KAG2549961.1"/>
    <property type="molecule type" value="Genomic_DNA"/>
</dbReference>
<feature type="region of interest" description="Disordered" evidence="1">
    <location>
        <begin position="1"/>
        <end position="57"/>
    </location>
</feature>
<evidence type="ECO:0000313" key="2">
    <source>
        <dbReference type="EMBL" id="KAG2549961.1"/>
    </source>
</evidence>
<comment type="caution">
    <text evidence="2">The sequence shown here is derived from an EMBL/GenBank/DDBJ whole genome shotgun (WGS) entry which is preliminary data.</text>
</comment>
<sequence length="174" mass="19172">MASPPLPRPLASPPRRPSPDPPPPTSPPTTAALQPPKTFRSVSPKPQPQTKPCRDRDPWPLFDAAIVAFPAAAPQIHRGDAGRGLSTRLRCRAADQSNLLKACAFRFYCSSNHQRPPLTPEIQCFKLGRKTSWRDGRRYGGSMGAAAESMRQQRQVAQKPVPLLAGRPHMKISW</sequence>
<feature type="compositionally biased region" description="Pro residues" evidence="1">
    <location>
        <begin position="1"/>
        <end position="27"/>
    </location>
</feature>
<organism evidence="2 3">
    <name type="scientific">Panicum virgatum</name>
    <name type="common">Blackwell switchgrass</name>
    <dbReference type="NCBI Taxonomy" id="38727"/>
    <lineage>
        <taxon>Eukaryota</taxon>
        <taxon>Viridiplantae</taxon>
        <taxon>Streptophyta</taxon>
        <taxon>Embryophyta</taxon>
        <taxon>Tracheophyta</taxon>
        <taxon>Spermatophyta</taxon>
        <taxon>Magnoliopsida</taxon>
        <taxon>Liliopsida</taxon>
        <taxon>Poales</taxon>
        <taxon>Poaceae</taxon>
        <taxon>PACMAD clade</taxon>
        <taxon>Panicoideae</taxon>
        <taxon>Panicodae</taxon>
        <taxon>Paniceae</taxon>
        <taxon>Panicinae</taxon>
        <taxon>Panicum</taxon>
        <taxon>Panicum sect. Hiantes</taxon>
    </lineage>
</organism>